<evidence type="ECO:0000256" key="4">
    <source>
        <dbReference type="SAM" id="MobiDB-lite"/>
    </source>
</evidence>
<feature type="region of interest" description="Disordered" evidence="4">
    <location>
        <begin position="22"/>
        <end position="131"/>
    </location>
</feature>
<keyword evidence="6" id="KW-1185">Reference proteome</keyword>
<accession>A0A3B3SRI9</accession>
<evidence type="ECO:0000313" key="6">
    <source>
        <dbReference type="Proteomes" id="UP000261540"/>
    </source>
</evidence>
<evidence type="ECO:0000313" key="5">
    <source>
        <dbReference type="Ensembl" id="ENSPKIP00000032958.1"/>
    </source>
</evidence>
<evidence type="ECO:0000256" key="1">
    <source>
        <dbReference type="ARBA" id="ARBA00023015"/>
    </source>
</evidence>
<proteinExistence type="predicted"/>
<reference evidence="5" key="1">
    <citation type="submission" date="2025-08" db="UniProtKB">
        <authorList>
            <consortium name="Ensembl"/>
        </authorList>
    </citation>
    <scope>IDENTIFICATION</scope>
</reference>
<name>A0A3B3SRI9_9TELE</name>
<sequence>MTRSKLKEVVERGVVIPTWNISPIKKPERDKPPQFVDIPLEEEDSSDEEYCPDEEEEDETAEETLLESDMESTASSPRGSRAGPPRAVIEYDEECSSSPPQGEHQSRHLQVEVVPMGPPPPPQPLSSPSLPMALSECSFMEKLHAVEQELATGPVSMEPFQALNSNAGHGNSLMAFRTRSKRPLRDVPLGQLEAELRAPDITPDMYEYDSGPEDREWTQWLQGLMASDVENEEEADDDDDPEYNFLEDIDEPDLEDYRNDRAVRITKKEVNKLMEELFETVRFSNNNVLLL</sequence>
<dbReference type="GO" id="GO:0006355">
    <property type="term" value="P:regulation of DNA-templated transcription"/>
    <property type="evidence" value="ECO:0007669"/>
    <property type="project" value="TreeGrafter"/>
</dbReference>
<protein>
    <submittedName>
        <fullName evidence="5">Uncharacterized protein</fullName>
    </submittedName>
</protein>
<dbReference type="Proteomes" id="UP000261540">
    <property type="component" value="Unplaced"/>
</dbReference>
<dbReference type="InterPro" id="IPR052435">
    <property type="entry name" value="YY1-Transcr_Regul"/>
</dbReference>
<keyword evidence="1" id="KW-0805">Transcription regulation</keyword>
<keyword evidence="3" id="KW-0539">Nucleus</keyword>
<evidence type="ECO:0000256" key="2">
    <source>
        <dbReference type="ARBA" id="ARBA00023163"/>
    </source>
</evidence>
<feature type="compositionally biased region" description="Pro residues" evidence="4">
    <location>
        <begin position="116"/>
        <end position="125"/>
    </location>
</feature>
<organism evidence="5 6">
    <name type="scientific">Paramormyrops kingsleyae</name>
    <dbReference type="NCBI Taxonomy" id="1676925"/>
    <lineage>
        <taxon>Eukaryota</taxon>
        <taxon>Metazoa</taxon>
        <taxon>Chordata</taxon>
        <taxon>Craniata</taxon>
        <taxon>Vertebrata</taxon>
        <taxon>Euteleostomi</taxon>
        <taxon>Actinopterygii</taxon>
        <taxon>Neopterygii</taxon>
        <taxon>Teleostei</taxon>
        <taxon>Osteoglossocephala</taxon>
        <taxon>Osteoglossomorpha</taxon>
        <taxon>Osteoglossiformes</taxon>
        <taxon>Mormyridae</taxon>
        <taxon>Paramormyrops</taxon>
    </lineage>
</organism>
<dbReference type="PANTHER" id="PTHR16088:SF3">
    <property type="entry name" value="GON-4-LIKE PROTEIN"/>
    <property type="match status" value="1"/>
</dbReference>
<reference evidence="5" key="2">
    <citation type="submission" date="2025-09" db="UniProtKB">
        <authorList>
            <consortium name="Ensembl"/>
        </authorList>
    </citation>
    <scope>IDENTIFICATION</scope>
</reference>
<evidence type="ECO:0000256" key="3">
    <source>
        <dbReference type="ARBA" id="ARBA00023242"/>
    </source>
</evidence>
<feature type="compositionally biased region" description="Acidic residues" evidence="4">
    <location>
        <begin position="39"/>
        <end position="70"/>
    </location>
</feature>
<dbReference type="GO" id="GO:0003712">
    <property type="term" value="F:transcription coregulator activity"/>
    <property type="evidence" value="ECO:0007669"/>
    <property type="project" value="TreeGrafter"/>
</dbReference>
<dbReference type="GO" id="GO:0005634">
    <property type="term" value="C:nucleus"/>
    <property type="evidence" value="ECO:0007669"/>
    <property type="project" value="TreeGrafter"/>
</dbReference>
<dbReference type="GeneTree" id="ENSGT00390000016256"/>
<dbReference type="AlphaFoldDB" id="A0A3B3SRI9"/>
<dbReference type="Ensembl" id="ENSPKIT00000013840.1">
    <property type="protein sequence ID" value="ENSPKIP00000032958.1"/>
    <property type="gene ID" value="ENSPKIG00000012851.1"/>
</dbReference>
<dbReference type="PANTHER" id="PTHR16088">
    <property type="entry name" value="YY1 ASSOCIATED PROTEIN-RELATED"/>
    <property type="match status" value="1"/>
</dbReference>
<dbReference type="STRING" id="1676925.ENSPKIP00000032958"/>
<keyword evidence="2" id="KW-0804">Transcription</keyword>